<sequence length="270" mass="27386">MPSPLSHLAPARRRTVAAAFGLLAVLVAAGVVAVVLQGRDDVRPVAQDRPGPVLLVPGYGGSTSSLEVLGSALEREGREVRLVRPPDGGTGDLDAQAEHLADAVGQALDETGADSVDLVGYSAGGVVVRLYVADLGGGSTVRRAVTLASPHHGTDLAALAGSLGSRACPEACQQLAPDSTLLRALNAGDETPSGPQWVALWTADDRTVVPASSGVLAGALDLRLQDLCPDETVAHPDVPRDPVVVGVVQAVLSGSQAALPGPEVCHNASR</sequence>
<evidence type="ECO:0000313" key="2">
    <source>
        <dbReference type="EMBL" id="MBF4163795.1"/>
    </source>
</evidence>
<dbReference type="Gene3D" id="3.40.50.1820">
    <property type="entry name" value="alpha/beta hydrolase"/>
    <property type="match status" value="1"/>
</dbReference>
<dbReference type="EMBL" id="JADIVZ010000015">
    <property type="protein sequence ID" value="MBF4163795.1"/>
    <property type="molecule type" value="Genomic_DNA"/>
</dbReference>
<reference evidence="2" key="1">
    <citation type="submission" date="2020-11" db="EMBL/GenBank/DDBJ databases">
        <title>Nocardioides sp. CBS4Y-1, whole genome shotgun sequence.</title>
        <authorList>
            <person name="Tuo L."/>
        </authorList>
    </citation>
    <scope>NUCLEOTIDE SEQUENCE</scope>
    <source>
        <strain evidence="2">CBS4Y-1</strain>
    </source>
</reference>
<evidence type="ECO:0000259" key="1">
    <source>
        <dbReference type="Pfam" id="PF00561"/>
    </source>
</evidence>
<dbReference type="AlphaFoldDB" id="A0A930V340"/>
<protein>
    <submittedName>
        <fullName evidence="2">Alpha/beta fold hydrolase</fullName>
    </submittedName>
</protein>
<dbReference type="GO" id="GO:0016787">
    <property type="term" value="F:hydrolase activity"/>
    <property type="evidence" value="ECO:0007669"/>
    <property type="project" value="UniProtKB-KW"/>
</dbReference>
<evidence type="ECO:0000313" key="3">
    <source>
        <dbReference type="Proteomes" id="UP000656804"/>
    </source>
</evidence>
<dbReference type="Pfam" id="PF00561">
    <property type="entry name" value="Abhydrolase_1"/>
    <property type="match status" value="1"/>
</dbReference>
<accession>A0A930V340</accession>
<organism evidence="2 3">
    <name type="scientific">Nocardioides acrostichi</name>
    <dbReference type="NCBI Taxonomy" id="2784339"/>
    <lineage>
        <taxon>Bacteria</taxon>
        <taxon>Bacillati</taxon>
        <taxon>Actinomycetota</taxon>
        <taxon>Actinomycetes</taxon>
        <taxon>Propionibacteriales</taxon>
        <taxon>Nocardioidaceae</taxon>
        <taxon>Nocardioides</taxon>
    </lineage>
</organism>
<dbReference type="InterPro" id="IPR029058">
    <property type="entry name" value="AB_hydrolase_fold"/>
</dbReference>
<proteinExistence type="predicted"/>
<dbReference type="SUPFAM" id="SSF53474">
    <property type="entry name" value="alpha/beta-Hydrolases"/>
    <property type="match status" value="1"/>
</dbReference>
<dbReference type="RefSeq" id="WP_194505059.1">
    <property type="nucleotide sequence ID" value="NZ_JADIVZ010000015.1"/>
</dbReference>
<feature type="domain" description="AB hydrolase-1" evidence="1">
    <location>
        <begin position="52"/>
        <end position="159"/>
    </location>
</feature>
<dbReference type="PANTHER" id="PTHR37946">
    <property type="entry name" value="SLL1969 PROTEIN"/>
    <property type="match status" value="1"/>
</dbReference>
<dbReference type="PANTHER" id="PTHR37946:SF1">
    <property type="entry name" value="SLL1969 PROTEIN"/>
    <property type="match status" value="1"/>
</dbReference>
<name>A0A930V340_9ACTN</name>
<dbReference type="Proteomes" id="UP000656804">
    <property type="component" value="Unassembled WGS sequence"/>
</dbReference>
<keyword evidence="2" id="KW-0378">Hydrolase</keyword>
<comment type="caution">
    <text evidence="2">The sequence shown here is derived from an EMBL/GenBank/DDBJ whole genome shotgun (WGS) entry which is preliminary data.</text>
</comment>
<keyword evidence="3" id="KW-1185">Reference proteome</keyword>
<gene>
    <name evidence="2" type="ORF">ISG29_19135</name>
</gene>
<dbReference type="InterPro" id="IPR000073">
    <property type="entry name" value="AB_hydrolase_1"/>
</dbReference>